<proteinExistence type="predicted"/>
<comment type="caution">
    <text evidence="2">The sequence shown here is derived from an EMBL/GenBank/DDBJ whole genome shotgun (WGS) entry which is preliminary data.</text>
</comment>
<evidence type="ECO:0000313" key="2">
    <source>
        <dbReference type="EMBL" id="KOB72791.1"/>
    </source>
</evidence>
<dbReference type="EMBL" id="JTDY01001819">
    <property type="protein sequence ID" value="KOB72791.1"/>
    <property type="molecule type" value="Genomic_DNA"/>
</dbReference>
<gene>
    <name evidence="2" type="ORF">OBRU01_11794</name>
</gene>
<keyword evidence="1" id="KW-1133">Transmembrane helix</keyword>
<dbReference type="STRING" id="104452.A0A0L7LC73"/>
<feature type="transmembrane region" description="Helical" evidence="1">
    <location>
        <begin position="182"/>
        <end position="204"/>
    </location>
</feature>
<dbReference type="Proteomes" id="UP000037510">
    <property type="component" value="Unassembled WGS sequence"/>
</dbReference>
<sequence length="262" mass="28340">MDIFSEGSRDSRVLAARHISEKPIPKMDNAINTTLLCHSYTIQPDFGTYLAVIRLGAMVRGASSAASDVCAVCLHAALSASALEAVLRQCWRRVGCLVSTAAFLAVVLPRARLLAEAIAQEVVMIAMYHLYSMIIAECGGADQFNIGWCSPGDESAAVLLLAMLRHPEAYPAERLYLSCFTYIQPFIAASILSGVWGVVMTVRAAATAGRNIRPRFLALQLVLLIVKLQCGFAKVLPEIAHLPCIVPLNPSVFTNTARKIQP</sequence>
<evidence type="ECO:0000313" key="3">
    <source>
        <dbReference type="Proteomes" id="UP000037510"/>
    </source>
</evidence>
<organism evidence="2 3">
    <name type="scientific">Operophtera brumata</name>
    <name type="common">Winter moth</name>
    <name type="synonym">Phalaena brumata</name>
    <dbReference type="NCBI Taxonomy" id="104452"/>
    <lineage>
        <taxon>Eukaryota</taxon>
        <taxon>Metazoa</taxon>
        <taxon>Ecdysozoa</taxon>
        <taxon>Arthropoda</taxon>
        <taxon>Hexapoda</taxon>
        <taxon>Insecta</taxon>
        <taxon>Pterygota</taxon>
        <taxon>Neoptera</taxon>
        <taxon>Endopterygota</taxon>
        <taxon>Lepidoptera</taxon>
        <taxon>Glossata</taxon>
        <taxon>Ditrysia</taxon>
        <taxon>Geometroidea</taxon>
        <taxon>Geometridae</taxon>
        <taxon>Larentiinae</taxon>
        <taxon>Operophtera</taxon>
    </lineage>
</organism>
<protein>
    <submittedName>
        <fullName evidence="2">Organic solute transporter alpha-like protein</fullName>
    </submittedName>
</protein>
<dbReference type="AlphaFoldDB" id="A0A0L7LC73"/>
<name>A0A0L7LC73_OPEBR</name>
<keyword evidence="1" id="KW-0472">Membrane</keyword>
<evidence type="ECO:0000256" key="1">
    <source>
        <dbReference type="SAM" id="Phobius"/>
    </source>
</evidence>
<keyword evidence="3" id="KW-1185">Reference proteome</keyword>
<keyword evidence="1" id="KW-0812">Transmembrane</keyword>
<accession>A0A0L7LC73</accession>
<reference evidence="2 3" key="1">
    <citation type="journal article" date="2015" name="Genome Biol. Evol.">
        <title>The genome of winter moth (Operophtera brumata) provides a genomic perspective on sexual dimorphism and phenology.</title>
        <authorList>
            <person name="Derks M.F."/>
            <person name="Smit S."/>
            <person name="Salis L."/>
            <person name="Schijlen E."/>
            <person name="Bossers A."/>
            <person name="Mateman C."/>
            <person name="Pijl A.S."/>
            <person name="de Ridder D."/>
            <person name="Groenen M.A."/>
            <person name="Visser M.E."/>
            <person name="Megens H.J."/>
        </authorList>
    </citation>
    <scope>NUCLEOTIDE SEQUENCE [LARGE SCALE GENOMIC DNA]</scope>
    <source>
        <strain evidence="2">WM2013NL</strain>
        <tissue evidence="2">Head and thorax</tissue>
    </source>
</reference>